<name>A0ABR0AXG1_9CRUS</name>
<evidence type="ECO:0000313" key="1">
    <source>
        <dbReference type="EMBL" id="KAK4029826.1"/>
    </source>
</evidence>
<organism evidence="1 2">
    <name type="scientific">Daphnia magna</name>
    <dbReference type="NCBI Taxonomy" id="35525"/>
    <lineage>
        <taxon>Eukaryota</taxon>
        <taxon>Metazoa</taxon>
        <taxon>Ecdysozoa</taxon>
        <taxon>Arthropoda</taxon>
        <taxon>Crustacea</taxon>
        <taxon>Branchiopoda</taxon>
        <taxon>Diplostraca</taxon>
        <taxon>Cladocera</taxon>
        <taxon>Anomopoda</taxon>
        <taxon>Daphniidae</taxon>
        <taxon>Daphnia</taxon>
    </lineage>
</organism>
<reference evidence="1 2" key="1">
    <citation type="journal article" date="2023" name="Nucleic Acids Res.">
        <title>The hologenome of Daphnia magna reveals possible DNA methylation and microbiome-mediated evolution of the host genome.</title>
        <authorList>
            <person name="Chaturvedi A."/>
            <person name="Li X."/>
            <person name="Dhandapani V."/>
            <person name="Marshall H."/>
            <person name="Kissane S."/>
            <person name="Cuenca-Cambronero M."/>
            <person name="Asole G."/>
            <person name="Calvet F."/>
            <person name="Ruiz-Romero M."/>
            <person name="Marangio P."/>
            <person name="Guigo R."/>
            <person name="Rago D."/>
            <person name="Mirbahai L."/>
            <person name="Eastwood N."/>
            <person name="Colbourne J.K."/>
            <person name="Zhou J."/>
            <person name="Mallon E."/>
            <person name="Orsini L."/>
        </authorList>
    </citation>
    <scope>NUCLEOTIDE SEQUENCE [LARGE SCALE GENOMIC DNA]</scope>
    <source>
        <strain evidence="1">LRV0_1</strain>
    </source>
</reference>
<comment type="caution">
    <text evidence="1">The sequence shown here is derived from an EMBL/GenBank/DDBJ whole genome shotgun (WGS) entry which is preliminary data.</text>
</comment>
<evidence type="ECO:0000313" key="2">
    <source>
        <dbReference type="Proteomes" id="UP001234178"/>
    </source>
</evidence>
<dbReference type="Proteomes" id="UP001234178">
    <property type="component" value="Unassembled WGS sequence"/>
</dbReference>
<keyword evidence="2" id="KW-1185">Reference proteome</keyword>
<sequence length="109" mass="11944">MGRCSLGVVVSKEERLTYTTLKYIRRNIKKSERYGKEVGERQKRGVKWNGVGLCRLLCRSSGCNDICSISSKEPVSYVKDLCRSGGGGGGSSCHPQNARQLVGTAWLMG</sequence>
<gene>
    <name evidence="1" type="ORF">OUZ56_022786</name>
</gene>
<protein>
    <submittedName>
        <fullName evidence="1">Uncharacterized protein</fullName>
    </submittedName>
</protein>
<proteinExistence type="predicted"/>
<accession>A0ABR0AXG1</accession>
<dbReference type="EMBL" id="JAOYFB010000039">
    <property type="protein sequence ID" value="KAK4029826.1"/>
    <property type="molecule type" value="Genomic_DNA"/>
</dbReference>